<protein>
    <submittedName>
        <fullName evidence="1">Uncharacterized protein</fullName>
    </submittedName>
</protein>
<name>A0A1B9GLK8_9TREE</name>
<evidence type="ECO:0000313" key="1">
    <source>
        <dbReference type="EMBL" id="OCF31878.1"/>
    </source>
</evidence>
<reference evidence="1 2" key="1">
    <citation type="submission" date="2013-07" db="EMBL/GenBank/DDBJ databases">
        <title>The Genome Sequence of Cryptococcus heveanensis BCC8398.</title>
        <authorList>
            <consortium name="The Broad Institute Genome Sequencing Platform"/>
            <person name="Cuomo C."/>
            <person name="Litvintseva A."/>
            <person name="Chen Y."/>
            <person name="Heitman J."/>
            <person name="Sun S."/>
            <person name="Springer D."/>
            <person name="Dromer F."/>
            <person name="Young S.K."/>
            <person name="Zeng Q."/>
            <person name="Gargeya S."/>
            <person name="Fitzgerald M."/>
            <person name="Abouelleil A."/>
            <person name="Alvarado L."/>
            <person name="Berlin A.M."/>
            <person name="Chapman S.B."/>
            <person name="Dewar J."/>
            <person name="Goldberg J."/>
            <person name="Griggs A."/>
            <person name="Gujja S."/>
            <person name="Hansen M."/>
            <person name="Howarth C."/>
            <person name="Imamovic A."/>
            <person name="Larimer J."/>
            <person name="McCowan C."/>
            <person name="Murphy C."/>
            <person name="Pearson M."/>
            <person name="Priest M."/>
            <person name="Roberts A."/>
            <person name="Saif S."/>
            <person name="Shea T."/>
            <person name="Sykes S."/>
            <person name="Wortman J."/>
            <person name="Nusbaum C."/>
            <person name="Birren B."/>
        </authorList>
    </citation>
    <scope>NUCLEOTIDE SEQUENCE [LARGE SCALE GENOMIC DNA]</scope>
    <source>
        <strain evidence="1 2">BCC8398</strain>
    </source>
</reference>
<dbReference type="AlphaFoldDB" id="A0A1B9GLK8"/>
<dbReference type="EMBL" id="KI669512">
    <property type="protein sequence ID" value="OCF31878.1"/>
    <property type="molecule type" value="Genomic_DNA"/>
</dbReference>
<keyword evidence="2" id="KW-1185">Reference proteome</keyword>
<organism evidence="1 2">
    <name type="scientific">Kwoniella heveanensis BCC8398</name>
    <dbReference type="NCBI Taxonomy" id="1296120"/>
    <lineage>
        <taxon>Eukaryota</taxon>
        <taxon>Fungi</taxon>
        <taxon>Dikarya</taxon>
        <taxon>Basidiomycota</taxon>
        <taxon>Agaricomycotina</taxon>
        <taxon>Tremellomycetes</taxon>
        <taxon>Tremellales</taxon>
        <taxon>Cryptococcaceae</taxon>
        <taxon>Kwoniella</taxon>
    </lineage>
</organism>
<proteinExistence type="predicted"/>
<sequence length="161" mass="18058">MRLGKIEALESCNTFATLCIYQPCLRLEEGISSSEPPLHNLPQYQRQHFVIQTRPYSSTIFNMECPGCQTPHALWTKEILSSDHLCADCLKKAQCPSCRSLRPNDPVTASSKRYAGVACDYLAGAATTVQDHPRTAVYVLDKGFPLLKRCYLDEFGENELL</sequence>
<gene>
    <name evidence="1" type="ORF">I316_06476</name>
</gene>
<evidence type="ECO:0000313" key="2">
    <source>
        <dbReference type="Proteomes" id="UP000092666"/>
    </source>
</evidence>
<accession>A0A1B9GLK8</accession>
<reference evidence="2" key="2">
    <citation type="submission" date="2013-12" db="EMBL/GenBank/DDBJ databases">
        <title>Evolution of pathogenesis and genome organization in the Tremellales.</title>
        <authorList>
            <person name="Cuomo C."/>
            <person name="Litvintseva A."/>
            <person name="Heitman J."/>
            <person name="Chen Y."/>
            <person name="Sun S."/>
            <person name="Springer D."/>
            <person name="Dromer F."/>
            <person name="Young S."/>
            <person name="Zeng Q."/>
            <person name="Chapman S."/>
            <person name="Gujja S."/>
            <person name="Saif S."/>
            <person name="Birren B."/>
        </authorList>
    </citation>
    <scope>NUCLEOTIDE SEQUENCE [LARGE SCALE GENOMIC DNA]</scope>
    <source>
        <strain evidence="2">BCC8398</strain>
    </source>
</reference>
<dbReference type="Proteomes" id="UP000092666">
    <property type="component" value="Unassembled WGS sequence"/>
</dbReference>